<accession>A0A6A6V6V2</accession>
<feature type="compositionally biased region" description="Low complexity" evidence="1">
    <location>
        <begin position="119"/>
        <end position="142"/>
    </location>
</feature>
<dbReference type="Proteomes" id="UP000799440">
    <property type="component" value="Unassembled WGS sequence"/>
</dbReference>
<dbReference type="OrthoDB" id="548474at2759"/>
<evidence type="ECO:0000313" key="2">
    <source>
        <dbReference type="EMBL" id="KAF2745444.1"/>
    </source>
</evidence>
<organism evidence="2 3">
    <name type="scientific">Sporormia fimetaria CBS 119925</name>
    <dbReference type="NCBI Taxonomy" id="1340428"/>
    <lineage>
        <taxon>Eukaryota</taxon>
        <taxon>Fungi</taxon>
        <taxon>Dikarya</taxon>
        <taxon>Ascomycota</taxon>
        <taxon>Pezizomycotina</taxon>
        <taxon>Dothideomycetes</taxon>
        <taxon>Pleosporomycetidae</taxon>
        <taxon>Pleosporales</taxon>
        <taxon>Sporormiaceae</taxon>
        <taxon>Sporormia</taxon>
    </lineage>
</organism>
<name>A0A6A6V6V2_9PLEO</name>
<dbReference type="PANTHER" id="PTHR40422">
    <property type="entry name" value="TRANSLATION MACHINERY-ASSOCIATED PROTEIN 17"/>
    <property type="match status" value="1"/>
</dbReference>
<dbReference type="EMBL" id="MU006582">
    <property type="protein sequence ID" value="KAF2745444.1"/>
    <property type="molecule type" value="Genomic_DNA"/>
</dbReference>
<dbReference type="AlphaFoldDB" id="A0A6A6V6V2"/>
<dbReference type="PANTHER" id="PTHR40422:SF1">
    <property type="entry name" value="TRANSLATION MACHINERY-ASSOCIATED PROTEIN 17"/>
    <property type="match status" value="1"/>
</dbReference>
<evidence type="ECO:0000256" key="1">
    <source>
        <dbReference type="SAM" id="MobiDB-lite"/>
    </source>
</evidence>
<reference evidence="2" key="1">
    <citation type="journal article" date="2020" name="Stud. Mycol.">
        <title>101 Dothideomycetes genomes: a test case for predicting lifestyles and emergence of pathogens.</title>
        <authorList>
            <person name="Haridas S."/>
            <person name="Albert R."/>
            <person name="Binder M."/>
            <person name="Bloem J."/>
            <person name="Labutti K."/>
            <person name="Salamov A."/>
            <person name="Andreopoulos B."/>
            <person name="Baker S."/>
            <person name="Barry K."/>
            <person name="Bills G."/>
            <person name="Bluhm B."/>
            <person name="Cannon C."/>
            <person name="Castanera R."/>
            <person name="Culley D."/>
            <person name="Daum C."/>
            <person name="Ezra D."/>
            <person name="Gonzalez J."/>
            <person name="Henrissat B."/>
            <person name="Kuo A."/>
            <person name="Liang C."/>
            <person name="Lipzen A."/>
            <person name="Lutzoni F."/>
            <person name="Magnuson J."/>
            <person name="Mondo S."/>
            <person name="Nolan M."/>
            <person name="Ohm R."/>
            <person name="Pangilinan J."/>
            <person name="Park H.-J."/>
            <person name="Ramirez L."/>
            <person name="Alfaro M."/>
            <person name="Sun H."/>
            <person name="Tritt A."/>
            <person name="Yoshinaga Y."/>
            <person name="Zwiers L.-H."/>
            <person name="Turgeon B."/>
            <person name="Goodwin S."/>
            <person name="Spatafora J."/>
            <person name="Crous P."/>
            <person name="Grigoriev I."/>
        </authorList>
    </citation>
    <scope>NUCLEOTIDE SEQUENCE</scope>
    <source>
        <strain evidence="2">CBS 119925</strain>
    </source>
</reference>
<keyword evidence="3" id="KW-1185">Reference proteome</keyword>
<protein>
    <submittedName>
        <fullName evidence="2">Uncharacterized protein</fullName>
    </submittedName>
</protein>
<dbReference type="GO" id="GO:0030674">
    <property type="term" value="F:protein-macromolecule adaptor activity"/>
    <property type="evidence" value="ECO:0007669"/>
    <property type="project" value="TreeGrafter"/>
</dbReference>
<proteinExistence type="predicted"/>
<gene>
    <name evidence="2" type="ORF">M011DRAFT_136690</name>
</gene>
<dbReference type="InterPro" id="IPR038966">
    <property type="entry name" value="TMA17"/>
</dbReference>
<feature type="region of interest" description="Disordered" evidence="1">
    <location>
        <begin position="80"/>
        <end position="166"/>
    </location>
</feature>
<sequence length="166" mass="18340">MSSTSLPISASRFAAALHDLPLSSLHAKIHELENSITHLQKSNTELESFVRENDDRDCYEALIENKDVIKRMEERVELVKKEITEDRGLPLGEAEGGKVNGAATVSQEEETELQDGQGEAPHQEQALPQQQDLQSQHPSQVQAPPSSHARDVDPNIPPNDSEGVYL</sequence>
<dbReference type="GO" id="GO:0070682">
    <property type="term" value="P:proteasome regulatory particle assembly"/>
    <property type="evidence" value="ECO:0007669"/>
    <property type="project" value="InterPro"/>
</dbReference>
<evidence type="ECO:0000313" key="3">
    <source>
        <dbReference type="Proteomes" id="UP000799440"/>
    </source>
</evidence>